<organism evidence="10 11">
    <name type="scientific">Rhodococcus tibetensis</name>
    <dbReference type="NCBI Taxonomy" id="2965064"/>
    <lineage>
        <taxon>Bacteria</taxon>
        <taxon>Bacillati</taxon>
        <taxon>Actinomycetota</taxon>
        <taxon>Actinomycetes</taxon>
        <taxon>Mycobacteriales</taxon>
        <taxon>Nocardiaceae</taxon>
        <taxon>Rhodococcus</taxon>
    </lineage>
</organism>
<dbReference type="InterPro" id="IPR020058">
    <property type="entry name" value="Glu/Gln-tRNA-synth_Ib_cat-dom"/>
</dbReference>
<dbReference type="InterPro" id="IPR049940">
    <property type="entry name" value="GluQ/Sye"/>
</dbReference>
<reference evidence="10 11" key="1">
    <citation type="submission" date="2022-07" db="EMBL/GenBank/DDBJ databases">
        <title>Degradation activity of malathion, p-nitrophenol and potential low-temperature adaptation strategy of Rhodococcus sp. FXJ9.536.</title>
        <authorList>
            <person name="Huang J."/>
            <person name="Huang Y."/>
        </authorList>
    </citation>
    <scope>NUCLEOTIDE SEQUENCE [LARGE SCALE GENOMIC DNA]</scope>
    <source>
        <strain evidence="10 11">FXJ9.536</strain>
    </source>
</reference>
<name>A0ABT1QFB5_9NOCA</name>
<keyword evidence="6 7" id="KW-0030">Aminoacyl-tRNA synthetase</keyword>
<dbReference type="InterPro" id="IPR022380">
    <property type="entry name" value="Glu-Q_tRNA(Asp)_Synthase"/>
</dbReference>
<comment type="caution">
    <text evidence="10">The sequence shown here is derived from an EMBL/GenBank/DDBJ whole genome shotgun (WGS) entry which is preliminary data.</text>
</comment>
<dbReference type="SUPFAM" id="SSF52374">
    <property type="entry name" value="Nucleotidylyl transferase"/>
    <property type="match status" value="1"/>
</dbReference>
<feature type="short sequence motif" description="'KMSKS' region" evidence="7">
    <location>
        <begin position="254"/>
        <end position="258"/>
    </location>
</feature>
<dbReference type="Gene3D" id="3.40.50.620">
    <property type="entry name" value="HUPs"/>
    <property type="match status" value="1"/>
</dbReference>
<evidence type="ECO:0000256" key="7">
    <source>
        <dbReference type="HAMAP-Rule" id="MF_01428"/>
    </source>
</evidence>
<feature type="binding site" evidence="7">
    <location>
        <position position="216"/>
    </location>
    <ligand>
        <name>L-glutamate</name>
        <dbReference type="ChEBI" id="CHEBI:29985"/>
    </ligand>
</feature>
<feature type="domain" description="Glutamyl/glutaminyl-tRNA synthetase class Ib catalytic" evidence="9">
    <location>
        <begin position="26"/>
        <end position="277"/>
    </location>
</feature>
<evidence type="ECO:0000256" key="6">
    <source>
        <dbReference type="ARBA" id="ARBA00023146"/>
    </source>
</evidence>
<keyword evidence="8" id="KW-0648">Protein biosynthesis</keyword>
<dbReference type="EC" id="6.1.1.-" evidence="7"/>
<feature type="binding site" evidence="7">
    <location>
        <position position="257"/>
    </location>
    <ligand>
        <name>ATP</name>
        <dbReference type="ChEBI" id="CHEBI:30616"/>
    </ligand>
</feature>
<dbReference type="NCBIfam" id="NF004315">
    <property type="entry name" value="PRK05710.1-4"/>
    <property type="match status" value="1"/>
</dbReference>
<keyword evidence="11" id="KW-1185">Reference proteome</keyword>
<evidence type="ECO:0000313" key="10">
    <source>
        <dbReference type="EMBL" id="MCQ4120358.1"/>
    </source>
</evidence>
<feature type="binding site" evidence="7">
    <location>
        <position position="62"/>
    </location>
    <ligand>
        <name>L-glutamate</name>
        <dbReference type="ChEBI" id="CHEBI:29985"/>
    </ligand>
</feature>
<comment type="function">
    <text evidence="7">Catalyzes the tRNA-independent activation of glutamate in presence of ATP and the subsequent transfer of glutamate onto a tRNA(Asp). Glutamate is transferred on the 2-amino-5-(4,5-dihydroxy-2-cyclopenten-1-yl) moiety of the queuosine in the wobble position of the QUC anticodon.</text>
</comment>
<dbReference type="InterPro" id="IPR014729">
    <property type="entry name" value="Rossmann-like_a/b/a_fold"/>
</dbReference>
<protein>
    <recommendedName>
        <fullName evidence="7">Glutamyl-Q tRNA(Asp) synthetase</fullName>
        <shortName evidence="7">Glu-Q-RSs</shortName>
        <ecNumber evidence="7">6.1.1.-</ecNumber>
    </recommendedName>
</protein>
<dbReference type="PANTHER" id="PTHR43311:SF1">
    <property type="entry name" value="GLUTAMYL-Q TRNA(ASP) SYNTHETASE"/>
    <property type="match status" value="1"/>
</dbReference>
<dbReference type="HAMAP" id="MF_01428">
    <property type="entry name" value="Glu_Q_tRNA_synth"/>
    <property type="match status" value="1"/>
</dbReference>
<keyword evidence="3 7" id="KW-0547">Nucleotide-binding</keyword>
<dbReference type="NCBIfam" id="TIGR03838">
    <property type="entry name" value="queuosine_YadB"/>
    <property type="match status" value="1"/>
</dbReference>
<dbReference type="GO" id="GO:0016874">
    <property type="term" value="F:ligase activity"/>
    <property type="evidence" value="ECO:0007669"/>
    <property type="project" value="UniProtKB-KW"/>
</dbReference>
<evidence type="ECO:0000256" key="4">
    <source>
        <dbReference type="ARBA" id="ARBA00022833"/>
    </source>
</evidence>
<feature type="binding site" evidence="7">
    <location>
        <position position="198"/>
    </location>
    <ligand>
        <name>L-glutamate</name>
        <dbReference type="ChEBI" id="CHEBI:29985"/>
    </ligand>
</feature>
<accession>A0ABT1QFB5</accession>
<dbReference type="PANTHER" id="PTHR43311">
    <property type="entry name" value="GLUTAMATE--TRNA LIGASE"/>
    <property type="match status" value="1"/>
</dbReference>
<sequence>MSQSPHHITPLTHRTVASSTAVGAGRFAPSPSGDLHLGNLRTALLAWLFARSTGRRFLMRVEDLDRVRPGAREQQLADLRELGLDWDGDVVVQSDRRQHYQDAVARLESAGLTYECFCTRREILKAPSAPHAPHGAYPGICRNLTSEERGARRAGGRPPALRLRADVGSFAIDDLLHGSYSGMVDDLVLRRGDGTPAYNLAVVVDDAAQGVDQVVRGDDLLSSAPRQAYLAGLLGLTAPQYAHVPLALDQEGRRLAKRAGAVTLGDQKALGRTPRQVLGMLAASLRLTAPDEEADLAGLLDRFEPSRLPREPWVITLPTTPSQSP</sequence>
<feature type="short sequence motif" description="'HIGH' region" evidence="7">
    <location>
        <begin position="29"/>
        <end position="39"/>
    </location>
</feature>
<feature type="binding site" evidence="7">
    <location>
        <position position="118"/>
    </location>
    <ligand>
        <name>Zn(2+)</name>
        <dbReference type="ChEBI" id="CHEBI:29105"/>
    </ligand>
</feature>
<keyword evidence="5 7" id="KW-0067">ATP-binding</keyword>
<evidence type="ECO:0000259" key="9">
    <source>
        <dbReference type="Pfam" id="PF00749"/>
    </source>
</evidence>
<dbReference type="NCBIfam" id="NF004314">
    <property type="entry name" value="PRK05710.1-3"/>
    <property type="match status" value="1"/>
</dbReference>
<proteinExistence type="inferred from homology"/>
<evidence type="ECO:0000256" key="1">
    <source>
        <dbReference type="ARBA" id="ARBA00022598"/>
    </source>
</evidence>
<dbReference type="Pfam" id="PF00749">
    <property type="entry name" value="tRNA-synt_1c"/>
    <property type="match status" value="1"/>
</dbReference>
<evidence type="ECO:0000256" key="8">
    <source>
        <dbReference type="RuleBase" id="RU363037"/>
    </source>
</evidence>
<dbReference type="EMBL" id="JANFQF010000011">
    <property type="protein sequence ID" value="MCQ4120358.1"/>
    <property type="molecule type" value="Genomic_DNA"/>
</dbReference>
<feature type="binding site" evidence="7">
    <location>
        <position position="141"/>
    </location>
    <ligand>
        <name>Zn(2+)</name>
        <dbReference type="ChEBI" id="CHEBI:29105"/>
    </ligand>
</feature>
<gene>
    <name evidence="10" type="primary">gluQRS</name>
    <name evidence="7" type="synonym">gluQ</name>
    <name evidence="10" type="ORF">NOF53_14455</name>
</gene>
<evidence type="ECO:0000256" key="2">
    <source>
        <dbReference type="ARBA" id="ARBA00022723"/>
    </source>
</evidence>
<keyword evidence="1 7" id="KW-0436">Ligase</keyword>
<dbReference type="InterPro" id="IPR000924">
    <property type="entry name" value="Glu/Gln-tRNA-synth"/>
</dbReference>
<evidence type="ECO:0000256" key="5">
    <source>
        <dbReference type="ARBA" id="ARBA00022840"/>
    </source>
</evidence>
<dbReference type="Proteomes" id="UP001524501">
    <property type="component" value="Unassembled WGS sequence"/>
</dbReference>
<evidence type="ECO:0000256" key="3">
    <source>
        <dbReference type="ARBA" id="ARBA00022741"/>
    </source>
</evidence>
<comment type="cofactor">
    <cofactor evidence="7">
        <name>Zn(2+)</name>
        <dbReference type="ChEBI" id="CHEBI:29105"/>
    </cofactor>
    <text evidence="7">Binds 1 zinc ion per subunit.</text>
</comment>
<comment type="similarity">
    <text evidence="7">Belongs to the class-I aminoacyl-tRNA synthetase family. GluQ subfamily.</text>
</comment>
<dbReference type="PRINTS" id="PR00987">
    <property type="entry name" value="TRNASYNTHGLU"/>
</dbReference>
<keyword evidence="2 7" id="KW-0479">Metal-binding</keyword>
<keyword evidence="4 7" id="KW-0862">Zinc</keyword>
<dbReference type="PROSITE" id="PS00178">
    <property type="entry name" value="AA_TRNA_LIGASE_I"/>
    <property type="match status" value="1"/>
</dbReference>
<feature type="binding site" evidence="7">
    <location>
        <position position="116"/>
    </location>
    <ligand>
        <name>Zn(2+)</name>
        <dbReference type="ChEBI" id="CHEBI:29105"/>
    </ligand>
</feature>
<dbReference type="InterPro" id="IPR001412">
    <property type="entry name" value="aa-tRNA-synth_I_CS"/>
</dbReference>
<evidence type="ECO:0000313" key="11">
    <source>
        <dbReference type="Proteomes" id="UP001524501"/>
    </source>
</evidence>
<feature type="binding site" evidence="7">
    <location>
        <begin position="26"/>
        <end position="30"/>
    </location>
    <ligand>
        <name>L-glutamate</name>
        <dbReference type="ChEBI" id="CHEBI:29985"/>
    </ligand>
</feature>
<feature type="binding site" evidence="7">
    <location>
        <position position="137"/>
    </location>
    <ligand>
        <name>Zn(2+)</name>
        <dbReference type="ChEBI" id="CHEBI:29105"/>
    </ligand>
</feature>
<dbReference type="RefSeq" id="WP_255969560.1">
    <property type="nucleotide sequence ID" value="NZ_JANFQF010000011.1"/>
</dbReference>